<accession>A0AAP0BVN3</accession>
<keyword evidence="3 6" id="KW-0812">Transmembrane</keyword>
<comment type="caution">
    <text evidence="8">The sequence shown here is derived from an EMBL/GenBank/DDBJ whole genome shotgun (WGS) entry which is preliminary data.</text>
</comment>
<keyword evidence="7" id="KW-0732">Signal</keyword>
<reference evidence="8 9" key="1">
    <citation type="journal article" date="2022" name="Nat. Plants">
        <title>Genomes of leafy and leafless Platanthera orchids illuminate the evolution of mycoheterotrophy.</title>
        <authorList>
            <person name="Li M.H."/>
            <person name="Liu K.W."/>
            <person name="Li Z."/>
            <person name="Lu H.C."/>
            <person name="Ye Q.L."/>
            <person name="Zhang D."/>
            <person name="Wang J.Y."/>
            <person name="Li Y.F."/>
            <person name="Zhong Z.M."/>
            <person name="Liu X."/>
            <person name="Yu X."/>
            <person name="Liu D.K."/>
            <person name="Tu X.D."/>
            <person name="Liu B."/>
            <person name="Hao Y."/>
            <person name="Liao X.Y."/>
            <person name="Jiang Y.T."/>
            <person name="Sun W.H."/>
            <person name="Chen J."/>
            <person name="Chen Y.Q."/>
            <person name="Ai Y."/>
            <person name="Zhai J.W."/>
            <person name="Wu S.S."/>
            <person name="Zhou Z."/>
            <person name="Hsiao Y.Y."/>
            <person name="Wu W.L."/>
            <person name="Chen Y.Y."/>
            <person name="Lin Y.F."/>
            <person name="Hsu J.L."/>
            <person name="Li C.Y."/>
            <person name="Wang Z.W."/>
            <person name="Zhao X."/>
            <person name="Zhong W.Y."/>
            <person name="Ma X.K."/>
            <person name="Ma L."/>
            <person name="Huang J."/>
            <person name="Chen G.Z."/>
            <person name="Huang M.Z."/>
            <person name="Huang L."/>
            <person name="Peng D.H."/>
            <person name="Luo Y.B."/>
            <person name="Zou S.Q."/>
            <person name="Chen S.P."/>
            <person name="Lan S."/>
            <person name="Tsai W.C."/>
            <person name="Van de Peer Y."/>
            <person name="Liu Z.J."/>
        </authorList>
    </citation>
    <scope>NUCLEOTIDE SEQUENCE [LARGE SCALE GENOMIC DNA]</scope>
    <source>
        <strain evidence="8">Lor287</strain>
    </source>
</reference>
<feature type="chain" id="PRO_5042860214" evidence="7">
    <location>
        <begin position="16"/>
        <end position="120"/>
    </location>
</feature>
<sequence length="120" mass="12076">MVIAVAACLVSTVAAAAFTNSHLAAVVRSAAVALQGLWFMCTGLALWGPAWLFPGKCAAESGAAAMANVQFSFIVAGVAALTAGICLLPDRKGVEYRKVGEASGSSNNCCGGIKQSQALV</sequence>
<dbReference type="AlphaFoldDB" id="A0AAP0BVN3"/>
<dbReference type="InterPro" id="IPR006904">
    <property type="entry name" value="DUF716"/>
</dbReference>
<keyword evidence="4 6" id="KW-1133">Transmembrane helix</keyword>
<feature type="signal peptide" evidence="7">
    <location>
        <begin position="1"/>
        <end position="15"/>
    </location>
</feature>
<keyword evidence="9" id="KW-1185">Reference proteome</keyword>
<protein>
    <submittedName>
        <fullName evidence="8">Uncharacterized protein</fullName>
    </submittedName>
</protein>
<proteinExistence type="inferred from homology"/>
<evidence type="ECO:0000256" key="5">
    <source>
        <dbReference type="ARBA" id="ARBA00023136"/>
    </source>
</evidence>
<dbReference type="EMBL" id="JBBWWQ010000003">
    <property type="protein sequence ID" value="KAK8951678.1"/>
    <property type="molecule type" value="Genomic_DNA"/>
</dbReference>
<keyword evidence="5 6" id="KW-0472">Membrane</keyword>
<evidence type="ECO:0000313" key="8">
    <source>
        <dbReference type="EMBL" id="KAK8951678.1"/>
    </source>
</evidence>
<evidence type="ECO:0000256" key="4">
    <source>
        <dbReference type="ARBA" id="ARBA00022989"/>
    </source>
</evidence>
<name>A0AAP0BVN3_9ASPA</name>
<dbReference type="GO" id="GO:0016020">
    <property type="term" value="C:membrane"/>
    <property type="evidence" value="ECO:0007669"/>
    <property type="project" value="UniProtKB-SubCell"/>
</dbReference>
<evidence type="ECO:0000256" key="1">
    <source>
        <dbReference type="ARBA" id="ARBA00004141"/>
    </source>
</evidence>
<organism evidence="8 9">
    <name type="scientific">Platanthera zijinensis</name>
    <dbReference type="NCBI Taxonomy" id="2320716"/>
    <lineage>
        <taxon>Eukaryota</taxon>
        <taxon>Viridiplantae</taxon>
        <taxon>Streptophyta</taxon>
        <taxon>Embryophyta</taxon>
        <taxon>Tracheophyta</taxon>
        <taxon>Spermatophyta</taxon>
        <taxon>Magnoliopsida</taxon>
        <taxon>Liliopsida</taxon>
        <taxon>Asparagales</taxon>
        <taxon>Orchidaceae</taxon>
        <taxon>Orchidoideae</taxon>
        <taxon>Orchideae</taxon>
        <taxon>Orchidinae</taxon>
        <taxon>Platanthera</taxon>
    </lineage>
</organism>
<comment type="similarity">
    <text evidence="2">Belongs to the TMEM45 family.</text>
</comment>
<evidence type="ECO:0000256" key="7">
    <source>
        <dbReference type="SAM" id="SignalP"/>
    </source>
</evidence>
<evidence type="ECO:0000256" key="6">
    <source>
        <dbReference type="SAM" id="Phobius"/>
    </source>
</evidence>
<evidence type="ECO:0000313" key="9">
    <source>
        <dbReference type="Proteomes" id="UP001418222"/>
    </source>
</evidence>
<dbReference type="Pfam" id="PF04819">
    <property type="entry name" value="DUF716"/>
    <property type="match status" value="1"/>
</dbReference>
<evidence type="ECO:0000256" key="2">
    <source>
        <dbReference type="ARBA" id="ARBA00006948"/>
    </source>
</evidence>
<comment type="subcellular location">
    <subcellularLocation>
        <location evidence="1">Membrane</location>
        <topology evidence="1">Multi-pass membrane protein</topology>
    </subcellularLocation>
</comment>
<dbReference type="PANTHER" id="PTHR46285:SF13">
    <property type="entry name" value="OS02G0167775 PROTEIN"/>
    <property type="match status" value="1"/>
</dbReference>
<dbReference type="Proteomes" id="UP001418222">
    <property type="component" value="Unassembled WGS sequence"/>
</dbReference>
<evidence type="ECO:0000256" key="3">
    <source>
        <dbReference type="ARBA" id="ARBA00022692"/>
    </source>
</evidence>
<feature type="transmembrane region" description="Helical" evidence="6">
    <location>
        <begin position="65"/>
        <end position="88"/>
    </location>
</feature>
<dbReference type="PANTHER" id="PTHR46285">
    <property type="entry name" value="PROTEINASE INHIBITOR I4, SERPIN (DUF716)-RELATED"/>
    <property type="match status" value="1"/>
</dbReference>
<gene>
    <name evidence="8" type="ORF">KSP39_PZI004482</name>
</gene>
<feature type="transmembrane region" description="Helical" evidence="6">
    <location>
        <begin position="31"/>
        <end position="53"/>
    </location>
</feature>